<dbReference type="GO" id="GO:0008967">
    <property type="term" value="F:phosphoglycolate phosphatase activity"/>
    <property type="evidence" value="ECO:0007669"/>
    <property type="project" value="TreeGrafter"/>
</dbReference>
<evidence type="ECO:0000256" key="1">
    <source>
        <dbReference type="ARBA" id="ARBA00007958"/>
    </source>
</evidence>
<dbReference type="InterPro" id="IPR036412">
    <property type="entry name" value="HAD-like_sf"/>
</dbReference>
<dbReference type="AlphaFoldDB" id="A0A9Y1BLB1"/>
<dbReference type="InterPro" id="IPR050155">
    <property type="entry name" value="HAD-like_hydrolase_sf"/>
</dbReference>
<dbReference type="SFLD" id="SFLDS00003">
    <property type="entry name" value="Haloacid_Dehalogenase"/>
    <property type="match status" value="1"/>
</dbReference>
<keyword evidence="2" id="KW-0378">Hydrolase</keyword>
<comment type="similarity">
    <text evidence="1">Belongs to the HAD-like hydrolase superfamily.</text>
</comment>
<dbReference type="Proteomes" id="UP001201020">
    <property type="component" value="Chromosome"/>
</dbReference>
<dbReference type="PRINTS" id="PR00413">
    <property type="entry name" value="HADHALOGNASE"/>
</dbReference>
<dbReference type="InterPro" id="IPR006439">
    <property type="entry name" value="HAD-SF_hydro_IA"/>
</dbReference>
<dbReference type="GO" id="GO:0006281">
    <property type="term" value="P:DNA repair"/>
    <property type="evidence" value="ECO:0007669"/>
    <property type="project" value="TreeGrafter"/>
</dbReference>
<gene>
    <name evidence="2" type="ORF">K9W45_13405</name>
</gene>
<protein>
    <submittedName>
        <fullName evidence="2">HAD family hydrolase</fullName>
    </submittedName>
</protein>
<organism evidence="2">
    <name type="scientific">Candidatus Heimdallarchaeum aukensis</name>
    <dbReference type="NCBI Taxonomy" id="2876573"/>
    <lineage>
        <taxon>Archaea</taxon>
        <taxon>Promethearchaeati</taxon>
        <taxon>Candidatus Heimdallarchaeota</taxon>
        <taxon>Candidatus Heimdallarchaeia (ex Rinke et al. 2021) (nom. nud.)</taxon>
        <taxon>Candidatus Heimdallarchaeales</taxon>
        <taxon>Candidatus Heimdallarchaeaceae</taxon>
        <taxon>Candidatus Heimdallarchaeum</taxon>
    </lineage>
</organism>
<dbReference type="PANTHER" id="PTHR43434:SF1">
    <property type="entry name" value="PHOSPHOGLYCOLATE PHOSPHATASE"/>
    <property type="match status" value="1"/>
</dbReference>
<name>A0A9Y1BLB1_9ARCH</name>
<dbReference type="Gene3D" id="1.10.150.240">
    <property type="entry name" value="Putative phosphatase, domain 2"/>
    <property type="match status" value="1"/>
</dbReference>
<dbReference type="InterPro" id="IPR041492">
    <property type="entry name" value="HAD_2"/>
</dbReference>
<dbReference type="NCBIfam" id="TIGR01549">
    <property type="entry name" value="HAD-SF-IA-v1"/>
    <property type="match status" value="1"/>
</dbReference>
<dbReference type="SFLD" id="SFLDG01129">
    <property type="entry name" value="C1.5:_HAD__Beta-PGM__Phosphata"/>
    <property type="match status" value="1"/>
</dbReference>
<evidence type="ECO:0000313" key="2">
    <source>
        <dbReference type="EMBL" id="UJG40820.1"/>
    </source>
</evidence>
<dbReference type="Gene3D" id="3.40.50.1000">
    <property type="entry name" value="HAD superfamily/HAD-like"/>
    <property type="match status" value="1"/>
</dbReference>
<dbReference type="Pfam" id="PF13419">
    <property type="entry name" value="HAD_2"/>
    <property type="match status" value="1"/>
</dbReference>
<dbReference type="InterPro" id="IPR023198">
    <property type="entry name" value="PGP-like_dom2"/>
</dbReference>
<accession>A0A9Y1BLB1</accession>
<dbReference type="PANTHER" id="PTHR43434">
    <property type="entry name" value="PHOSPHOGLYCOLATE PHOSPHATASE"/>
    <property type="match status" value="1"/>
</dbReference>
<dbReference type="InterPro" id="IPR023214">
    <property type="entry name" value="HAD_sf"/>
</dbReference>
<dbReference type="EMBL" id="CP084166">
    <property type="protein sequence ID" value="UJG40820.1"/>
    <property type="molecule type" value="Genomic_DNA"/>
</dbReference>
<proteinExistence type="inferred from homology"/>
<reference evidence="2" key="1">
    <citation type="journal article" date="2022" name="Nat. Microbiol.">
        <title>Unique mobile elements and scalable gene flow at the prokaryote-eukaryote boundary revealed by circularized Asgard archaea genomes.</title>
        <authorList>
            <person name="Wu F."/>
            <person name="Speth D.R."/>
            <person name="Philosof A."/>
            <person name="Cremiere A."/>
            <person name="Narayanan A."/>
            <person name="Barco R.A."/>
            <person name="Connon S.A."/>
            <person name="Amend J.P."/>
            <person name="Antoshechkin I.A."/>
            <person name="Orphan V.J."/>
        </authorList>
    </citation>
    <scope>NUCLEOTIDE SEQUENCE</scope>
    <source>
        <strain evidence="2">PM71</strain>
    </source>
</reference>
<dbReference type="SUPFAM" id="SSF56784">
    <property type="entry name" value="HAD-like"/>
    <property type="match status" value="1"/>
</dbReference>
<sequence length="212" mass="24321">MLIIFDLDGTLVQSNILYSTIKSELKDLLKSIIGEELYSEFVSIPRSILEILTFISKHDNSGFYSKKAWEIVEKYEIKGYEHATIHDDVLPTLKILKEKGATIAILTNNSKKLTDFAMKQFNLNKYIDYVVTRDDVEKVKPDPEGIYKIMKKFNKDKEETLFIGDSWLDAESAFNAGVKFAYFGKANEETREKKIPAKIEINSISEVLNLSF</sequence>